<sequence>MMSVENFNEIKKTSFWVSQLFILVSTVVGVFLAANQGYQQAVQFENMTSYKENYYLQKSLQYELQDNIAILKELMIRLQDPNYFGARNESPNFYSLVWENMKYSKTTLGTPPEFLRLAQQFYRNIATTQQKIAKGDISIPSGIKQFQAQIDIIEQQLIPALEKSTEQIKKELDGTSVIL</sequence>
<evidence type="ECO:0008006" key="4">
    <source>
        <dbReference type="Google" id="ProtNLM"/>
    </source>
</evidence>
<dbReference type="Proteomes" id="UP000651208">
    <property type="component" value="Unassembled WGS sequence"/>
</dbReference>
<keyword evidence="1" id="KW-0812">Transmembrane</keyword>
<dbReference type="EMBL" id="JABURY010000018">
    <property type="protein sequence ID" value="MBC9131499.1"/>
    <property type="molecule type" value="Genomic_DNA"/>
</dbReference>
<proteinExistence type="predicted"/>
<keyword evidence="1" id="KW-1133">Transmembrane helix</keyword>
<dbReference type="RefSeq" id="WP_187755939.1">
    <property type="nucleotide sequence ID" value="NZ_JABURY010000018.1"/>
</dbReference>
<comment type="caution">
    <text evidence="2">The sequence shown here is derived from an EMBL/GenBank/DDBJ whole genome shotgun (WGS) entry which is preliminary data.</text>
</comment>
<accession>A0ABR7QZ65</accession>
<keyword evidence="3" id="KW-1185">Reference proteome</keyword>
<evidence type="ECO:0000313" key="3">
    <source>
        <dbReference type="Proteomes" id="UP000651208"/>
    </source>
</evidence>
<reference evidence="2 3" key="1">
    <citation type="submission" date="2020-06" db="EMBL/GenBank/DDBJ databases">
        <title>Frischella cerana isolated from Apis cerana gut homogenate.</title>
        <authorList>
            <person name="Wolter L.A."/>
            <person name="Suenami S."/>
            <person name="Miyazaki R."/>
        </authorList>
    </citation>
    <scope>NUCLEOTIDE SEQUENCE [LARGE SCALE GENOMIC DNA]</scope>
    <source>
        <strain evidence="2 3">Ac13</strain>
    </source>
</reference>
<name>A0ABR7QZ65_9GAMM</name>
<keyword evidence="1" id="KW-0472">Membrane</keyword>
<evidence type="ECO:0000313" key="2">
    <source>
        <dbReference type="EMBL" id="MBC9131499.1"/>
    </source>
</evidence>
<evidence type="ECO:0000256" key="1">
    <source>
        <dbReference type="SAM" id="Phobius"/>
    </source>
</evidence>
<organism evidence="2 3">
    <name type="scientific">Frischella japonica</name>
    <dbReference type="NCBI Taxonomy" id="2741544"/>
    <lineage>
        <taxon>Bacteria</taxon>
        <taxon>Pseudomonadati</taxon>
        <taxon>Pseudomonadota</taxon>
        <taxon>Gammaproteobacteria</taxon>
        <taxon>Orbales</taxon>
        <taxon>Orbaceae</taxon>
        <taxon>Frischella</taxon>
    </lineage>
</organism>
<gene>
    <name evidence="2" type="ORF">FcAc13_09295</name>
</gene>
<protein>
    <recommendedName>
        <fullName evidence="4">Methyl-accepting chemotaxis protein</fullName>
    </recommendedName>
</protein>
<feature type="transmembrane region" description="Helical" evidence="1">
    <location>
        <begin position="15"/>
        <end position="34"/>
    </location>
</feature>